<evidence type="ECO:0000256" key="1">
    <source>
        <dbReference type="ARBA" id="ARBA00023015"/>
    </source>
</evidence>
<dbReference type="InterPro" id="IPR036388">
    <property type="entry name" value="WH-like_DNA-bd_sf"/>
</dbReference>
<dbReference type="SUPFAM" id="SSF54909">
    <property type="entry name" value="Dimeric alpha+beta barrel"/>
    <property type="match status" value="2"/>
</dbReference>
<dbReference type="Gene3D" id="3.30.70.920">
    <property type="match status" value="2"/>
</dbReference>
<dbReference type="PANTHER" id="PTHR30154">
    <property type="entry name" value="LEUCINE-RESPONSIVE REGULATORY PROTEIN"/>
    <property type="match status" value="1"/>
</dbReference>
<dbReference type="SUPFAM" id="SSF46785">
    <property type="entry name" value="Winged helix' DNA-binding domain"/>
    <property type="match status" value="1"/>
</dbReference>
<dbReference type="InterPro" id="IPR019888">
    <property type="entry name" value="Tscrpt_reg_AsnC-like"/>
</dbReference>
<feature type="domain" description="Transcription regulator AsnC/Lrp ligand binding" evidence="4">
    <location>
        <begin position="237"/>
        <end position="302"/>
    </location>
</feature>
<dbReference type="SMART" id="SM00344">
    <property type="entry name" value="HTH_ASNC"/>
    <property type="match status" value="2"/>
</dbReference>
<feature type="domain" description="HTH asnC-type" evidence="5">
    <location>
        <begin position="172"/>
        <end position="209"/>
    </location>
</feature>
<dbReference type="PROSITE" id="PS00519">
    <property type="entry name" value="HTH_ASNC_1"/>
    <property type="match status" value="1"/>
</dbReference>
<dbReference type="InterPro" id="IPR000485">
    <property type="entry name" value="AsnC-type_HTH_dom"/>
</dbReference>
<feature type="domain" description="HTH asnC-type" evidence="5">
    <location>
        <begin position="2"/>
        <end position="42"/>
    </location>
</feature>
<dbReference type="PRINTS" id="PR00033">
    <property type="entry name" value="HTHASNC"/>
</dbReference>
<keyword evidence="3" id="KW-0804">Transcription</keyword>
<comment type="caution">
    <text evidence="6">The sequence shown here is derived from an EMBL/GenBank/DDBJ whole genome shotgun (WGS) entry which is preliminary data.</text>
</comment>
<accession>A0ABP6V531</accession>
<gene>
    <name evidence="6" type="ORF">GCM10022222_08140</name>
</gene>
<evidence type="ECO:0000259" key="5">
    <source>
        <dbReference type="Pfam" id="PF13404"/>
    </source>
</evidence>
<organism evidence="6 7">
    <name type="scientific">Amycolatopsis ultiminotia</name>
    <dbReference type="NCBI Taxonomy" id="543629"/>
    <lineage>
        <taxon>Bacteria</taxon>
        <taxon>Bacillati</taxon>
        <taxon>Actinomycetota</taxon>
        <taxon>Actinomycetes</taxon>
        <taxon>Pseudonocardiales</taxon>
        <taxon>Pseudonocardiaceae</taxon>
        <taxon>Amycolatopsis</taxon>
    </lineage>
</organism>
<reference evidence="7" key="1">
    <citation type="journal article" date="2019" name="Int. J. Syst. Evol. Microbiol.">
        <title>The Global Catalogue of Microorganisms (GCM) 10K type strain sequencing project: providing services to taxonomists for standard genome sequencing and annotation.</title>
        <authorList>
            <consortium name="The Broad Institute Genomics Platform"/>
            <consortium name="The Broad Institute Genome Sequencing Center for Infectious Disease"/>
            <person name="Wu L."/>
            <person name="Ma J."/>
        </authorList>
    </citation>
    <scope>NUCLEOTIDE SEQUENCE [LARGE SCALE GENOMIC DNA]</scope>
    <source>
        <strain evidence="7">JCM 16898</strain>
    </source>
</reference>
<evidence type="ECO:0000259" key="4">
    <source>
        <dbReference type="Pfam" id="PF01037"/>
    </source>
</evidence>
<sequence length="348" mass="37686">MLDETDLALVDALQLNPRASWSSLAAALELAPITLARRWERLAGNGAAWVTVALSDRRMRGAVLELSCRPGTARSVALALAELPHVSTVGVTTGRFQVFALVLAPTLPAIADVLVHSLPVPADVTALHSYLYSGLFGGVVWRLGVINRARTEQVREPAGPPPAQIRPFGEGDRRLFLALGHDGRRSYNDLADELGTSPQAVRRRLDRLRRHGDITFRCDVARPLTGWGSMAFLWLSVPDGDLPAVGRALGAMPETRHCSGVPGPANLALVISLHSLEHLDRLLERIVREHPTAMVVDRRVVLQQVKVHGRIVDEQGRSVRVVPVDPWAALDAARPPRADVPAPGSGRS</sequence>
<keyword evidence="1" id="KW-0805">Transcription regulation</keyword>
<name>A0ABP6V531_9PSEU</name>
<evidence type="ECO:0000256" key="3">
    <source>
        <dbReference type="ARBA" id="ARBA00023163"/>
    </source>
</evidence>
<dbReference type="InterPro" id="IPR019887">
    <property type="entry name" value="Tscrpt_reg_AsnC/Lrp_C"/>
</dbReference>
<dbReference type="InterPro" id="IPR036390">
    <property type="entry name" value="WH_DNA-bd_sf"/>
</dbReference>
<dbReference type="InterPro" id="IPR011008">
    <property type="entry name" value="Dimeric_a/b-barrel"/>
</dbReference>
<dbReference type="RefSeq" id="WP_344855361.1">
    <property type="nucleotide sequence ID" value="NZ_BAAAZN010000001.1"/>
</dbReference>
<dbReference type="Pfam" id="PF13404">
    <property type="entry name" value="HTH_AsnC-type"/>
    <property type="match status" value="2"/>
</dbReference>
<evidence type="ECO:0000313" key="6">
    <source>
        <dbReference type="EMBL" id="GAA3527509.1"/>
    </source>
</evidence>
<keyword evidence="7" id="KW-1185">Reference proteome</keyword>
<protein>
    <submittedName>
        <fullName evidence="6">Lrp/AsnC family transcriptional regulator</fullName>
    </submittedName>
</protein>
<evidence type="ECO:0000313" key="7">
    <source>
        <dbReference type="Proteomes" id="UP001500689"/>
    </source>
</evidence>
<dbReference type="EMBL" id="BAAAZN010000001">
    <property type="protein sequence ID" value="GAA3527509.1"/>
    <property type="molecule type" value="Genomic_DNA"/>
</dbReference>
<keyword evidence="2" id="KW-0238">DNA-binding</keyword>
<dbReference type="Gene3D" id="1.10.10.10">
    <property type="entry name" value="Winged helix-like DNA-binding domain superfamily/Winged helix DNA-binding domain"/>
    <property type="match status" value="2"/>
</dbReference>
<dbReference type="InterPro" id="IPR019885">
    <property type="entry name" value="Tscrpt_reg_HTH_AsnC-type_CS"/>
</dbReference>
<dbReference type="PANTHER" id="PTHR30154:SF34">
    <property type="entry name" value="TRANSCRIPTIONAL REGULATOR AZLB"/>
    <property type="match status" value="1"/>
</dbReference>
<proteinExistence type="predicted"/>
<dbReference type="Pfam" id="PF01037">
    <property type="entry name" value="AsnC_trans_reg"/>
    <property type="match status" value="1"/>
</dbReference>
<dbReference type="Proteomes" id="UP001500689">
    <property type="component" value="Unassembled WGS sequence"/>
</dbReference>
<evidence type="ECO:0000256" key="2">
    <source>
        <dbReference type="ARBA" id="ARBA00023125"/>
    </source>
</evidence>